<name>A0A0E9RLV4_ANGAN</name>
<protein>
    <submittedName>
        <fullName evidence="1">Uncharacterized protein</fullName>
    </submittedName>
</protein>
<dbReference type="AlphaFoldDB" id="A0A0E9RLV4"/>
<accession>A0A0E9RLV4</accession>
<evidence type="ECO:0000313" key="1">
    <source>
        <dbReference type="EMBL" id="JAH29308.1"/>
    </source>
</evidence>
<reference evidence="1" key="1">
    <citation type="submission" date="2014-11" db="EMBL/GenBank/DDBJ databases">
        <authorList>
            <person name="Amaro Gonzalez C."/>
        </authorList>
    </citation>
    <scope>NUCLEOTIDE SEQUENCE</scope>
</reference>
<sequence>MGFVLLLYNNYDILEFMSLYKLPVLSIYNGTIFPPTQMETTSQNPPCFCKIPKYPVTFFNLTL</sequence>
<dbReference type="EMBL" id="GBXM01079269">
    <property type="protein sequence ID" value="JAH29308.1"/>
    <property type="molecule type" value="Transcribed_RNA"/>
</dbReference>
<proteinExistence type="predicted"/>
<organism evidence="1">
    <name type="scientific">Anguilla anguilla</name>
    <name type="common">European freshwater eel</name>
    <name type="synonym">Muraena anguilla</name>
    <dbReference type="NCBI Taxonomy" id="7936"/>
    <lineage>
        <taxon>Eukaryota</taxon>
        <taxon>Metazoa</taxon>
        <taxon>Chordata</taxon>
        <taxon>Craniata</taxon>
        <taxon>Vertebrata</taxon>
        <taxon>Euteleostomi</taxon>
        <taxon>Actinopterygii</taxon>
        <taxon>Neopterygii</taxon>
        <taxon>Teleostei</taxon>
        <taxon>Anguilliformes</taxon>
        <taxon>Anguillidae</taxon>
        <taxon>Anguilla</taxon>
    </lineage>
</organism>
<reference evidence="1" key="2">
    <citation type="journal article" date="2015" name="Fish Shellfish Immunol.">
        <title>Early steps in the European eel (Anguilla anguilla)-Vibrio vulnificus interaction in the gills: Role of the RtxA13 toxin.</title>
        <authorList>
            <person name="Callol A."/>
            <person name="Pajuelo D."/>
            <person name="Ebbesson L."/>
            <person name="Teles M."/>
            <person name="MacKenzie S."/>
            <person name="Amaro C."/>
        </authorList>
    </citation>
    <scope>NUCLEOTIDE SEQUENCE</scope>
</reference>